<organism evidence="2 3">
    <name type="scientific">Ceratopteris richardii</name>
    <name type="common">Triangle waterfern</name>
    <dbReference type="NCBI Taxonomy" id="49495"/>
    <lineage>
        <taxon>Eukaryota</taxon>
        <taxon>Viridiplantae</taxon>
        <taxon>Streptophyta</taxon>
        <taxon>Embryophyta</taxon>
        <taxon>Tracheophyta</taxon>
        <taxon>Polypodiopsida</taxon>
        <taxon>Polypodiidae</taxon>
        <taxon>Polypodiales</taxon>
        <taxon>Pteridineae</taxon>
        <taxon>Pteridaceae</taxon>
        <taxon>Parkerioideae</taxon>
        <taxon>Ceratopteris</taxon>
    </lineage>
</organism>
<keyword evidence="1" id="KW-0732">Signal</keyword>
<evidence type="ECO:0000256" key="1">
    <source>
        <dbReference type="SAM" id="SignalP"/>
    </source>
</evidence>
<accession>A0A8T2RTE9</accession>
<name>A0A8T2RTE9_CERRI</name>
<feature type="chain" id="PRO_5035856952" description="Reverse transcriptase zinc-binding domain-containing protein" evidence="1">
    <location>
        <begin position="17"/>
        <end position="147"/>
    </location>
</feature>
<reference evidence="2" key="1">
    <citation type="submission" date="2021-08" db="EMBL/GenBank/DDBJ databases">
        <title>WGS assembly of Ceratopteris richardii.</title>
        <authorList>
            <person name="Marchant D.B."/>
            <person name="Chen G."/>
            <person name="Jenkins J."/>
            <person name="Shu S."/>
            <person name="Leebens-Mack J."/>
            <person name="Grimwood J."/>
            <person name="Schmutz J."/>
            <person name="Soltis P."/>
            <person name="Soltis D."/>
            <person name="Chen Z.-H."/>
        </authorList>
    </citation>
    <scope>NUCLEOTIDE SEQUENCE</scope>
    <source>
        <strain evidence="2">Whitten #5841</strain>
        <tissue evidence="2">Leaf</tissue>
    </source>
</reference>
<comment type="caution">
    <text evidence="2">The sequence shown here is derived from an EMBL/GenBank/DDBJ whole genome shotgun (WGS) entry which is preliminary data.</text>
</comment>
<keyword evidence="3" id="KW-1185">Reference proteome</keyword>
<feature type="signal peptide" evidence="1">
    <location>
        <begin position="1"/>
        <end position="16"/>
    </location>
</feature>
<gene>
    <name evidence="2" type="ORF">KP509_25G055600</name>
</gene>
<evidence type="ECO:0000313" key="2">
    <source>
        <dbReference type="EMBL" id="KAH7298713.1"/>
    </source>
</evidence>
<dbReference type="EMBL" id="CM035430">
    <property type="protein sequence ID" value="KAH7298713.1"/>
    <property type="molecule type" value="Genomic_DNA"/>
</dbReference>
<evidence type="ECO:0008006" key="4">
    <source>
        <dbReference type="Google" id="ProtNLM"/>
    </source>
</evidence>
<dbReference type="Proteomes" id="UP000825935">
    <property type="component" value="Chromosome 25"/>
</dbReference>
<protein>
    <recommendedName>
        <fullName evidence="4">Reverse transcriptase zinc-binding domain-containing protein</fullName>
    </recommendedName>
</protein>
<sequence>MKIFMWRILVGHFTLGAFLSKHGLKGVQCPHCASYAETMCHAFWGCSCIQRWWNNLLSFPIWDAQPSKFSSTFYLVHLYDKSWDWVRKRCIFLLLWNIWIFKNNKLFRNKGFAPIFSLSSCKIRMRLDIDVMPAEDRIALASLLDAL</sequence>
<dbReference type="AlphaFoldDB" id="A0A8T2RTE9"/>
<evidence type="ECO:0000313" key="3">
    <source>
        <dbReference type="Proteomes" id="UP000825935"/>
    </source>
</evidence>
<dbReference type="OrthoDB" id="1433444at2759"/>
<proteinExistence type="predicted"/>